<organism evidence="2 3">
    <name type="scientific">Aquimarina aggregata</name>
    <dbReference type="NCBI Taxonomy" id="1642818"/>
    <lineage>
        <taxon>Bacteria</taxon>
        <taxon>Pseudomonadati</taxon>
        <taxon>Bacteroidota</taxon>
        <taxon>Flavobacteriia</taxon>
        <taxon>Flavobacteriales</taxon>
        <taxon>Flavobacteriaceae</taxon>
        <taxon>Aquimarina</taxon>
    </lineage>
</organism>
<evidence type="ECO:0008006" key="4">
    <source>
        <dbReference type="Google" id="ProtNLM"/>
    </source>
</evidence>
<feature type="binding site" evidence="1">
    <location>
        <position position="306"/>
    </location>
    <ligand>
        <name>Zn(2+)</name>
        <dbReference type="ChEBI" id="CHEBI:29105"/>
    </ligand>
</feature>
<name>A0A162ZJJ7_9FLAO</name>
<proteinExistence type="predicted"/>
<dbReference type="PRINTS" id="PR01955">
    <property type="entry name" value="LANCFRANKIA"/>
</dbReference>
<protein>
    <recommendedName>
        <fullName evidence="4">Lanthionine synthetase</fullName>
    </recommendedName>
</protein>
<dbReference type="STRING" id="1642818.AWE51_09385"/>
<dbReference type="PRINTS" id="PR01950">
    <property type="entry name" value="LANCSUPER"/>
</dbReference>
<keyword evidence="1" id="KW-0862">Zinc</keyword>
<gene>
    <name evidence="2" type="ORF">AWE51_09385</name>
</gene>
<dbReference type="InterPro" id="IPR007822">
    <property type="entry name" value="LANC-like"/>
</dbReference>
<comment type="caution">
    <text evidence="2">The sequence shown here is derived from an EMBL/GenBank/DDBJ whole genome shotgun (WGS) entry which is preliminary data.</text>
</comment>
<evidence type="ECO:0000313" key="3">
    <source>
        <dbReference type="Proteomes" id="UP000076715"/>
    </source>
</evidence>
<dbReference type="SMART" id="SM01260">
    <property type="entry name" value="LANC_like"/>
    <property type="match status" value="1"/>
</dbReference>
<dbReference type="GO" id="GO:0031179">
    <property type="term" value="P:peptide modification"/>
    <property type="evidence" value="ECO:0007669"/>
    <property type="project" value="InterPro"/>
</dbReference>
<keyword evidence="3" id="KW-1185">Reference proteome</keyword>
<dbReference type="AlphaFoldDB" id="A0A162ZJJ7"/>
<dbReference type="Gene3D" id="1.50.10.20">
    <property type="match status" value="1"/>
</dbReference>
<evidence type="ECO:0000256" key="1">
    <source>
        <dbReference type="PIRSR" id="PIRSR607822-1"/>
    </source>
</evidence>
<dbReference type="SUPFAM" id="SSF158745">
    <property type="entry name" value="LanC-like"/>
    <property type="match status" value="1"/>
</dbReference>
<accession>A0A162ZJJ7</accession>
<dbReference type="EMBL" id="LQRT01000024">
    <property type="protein sequence ID" value="KZS39848.1"/>
    <property type="molecule type" value="Genomic_DNA"/>
</dbReference>
<sequence>MIETQIKKIESILFEKAEKMEIPTIHNDLGALIFEATLYRYTNEDIYKQKALKLLKTLTQVFGERNLGSGFFEGFEGIFYVIQYLMKCNIIEDEKILEGLEEYLLQSLSIDFKTNHFDPMHGSIGKLLYFINSKNQDKEKVNGLIDQFLNSLYEHRQETDQGIFWYDQNEDNKELVNLGMAHGLPGILAFLVRLKELGYKHEHIDTLIEGIIKSFICFKNETKLLSQFPDYFSEDVHLRNMNSRLGWCYGDLGIANTLLYASKILKRDDLKKEIQTLLNSIVLRRMSNSKLDHYEDYSFFDTGFCHGLSGITYIFQKINNQLKNTTLDKRIDFWKKQLLENLEKQLNIQGDIYLPWYRQNEDSSYTMDQVSVLNGLCGTGLVLLSLHYNQYDWSDFFMLF</sequence>
<feature type="binding site" evidence="1">
    <location>
        <position position="248"/>
    </location>
    <ligand>
        <name>Zn(2+)</name>
        <dbReference type="ChEBI" id="CHEBI:29105"/>
    </ligand>
</feature>
<feature type="binding site" evidence="1">
    <location>
        <position position="305"/>
    </location>
    <ligand>
        <name>Zn(2+)</name>
        <dbReference type="ChEBI" id="CHEBI:29105"/>
    </ligand>
</feature>
<keyword evidence="1" id="KW-0479">Metal-binding</keyword>
<dbReference type="Proteomes" id="UP000076715">
    <property type="component" value="Unassembled WGS sequence"/>
</dbReference>
<reference evidence="2 3" key="1">
    <citation type="submission" date="2016-01" db="EMBL/GenBank/DDBJ databases">
        <title>The draft genome sequence of Aquimarina sp. RZW4-3-2.</title>
        <authorList>
            <person name="Wang Y."/>
        </authorList>
    </citation>
    <scope>NUCLEOTIDE SEQUENCE [LARGE SCALE GENOMIC DNA]</scope>
    <source>
        <strain evidence="2 3">RZW4-3-2</strain>
    </source>
</reference>
<dbReference type="OrthoDB" id="6313827at2"/>
<dbReference type="RefSeq" id="WP_066315769.1">
    <property type="nucleotide sequence ID" value="NZ_LQRT01000024.1"/>
</dbReference>
<evidence type="ECO:0000313" key="2">
    <source>
        <dbReference type="EMBL" id="KZS39848.1"/>
    </source>
</evidence>
<dbReference type="Pfam" id="PF05147">
    <property type="entry name" value="LANC_like"/>
    <property type="match status" value="1"/>
</dbReference>
<dbReference type="GO" id="GO:0046872">
    <property type="term" value="F:metal ion binding"/>
    <property type="evidence" value="ECO:0007669"/>
    <property type="project" value="UniProtKB-KW"/>
</dbReference>